<dbReference type="Proteomes" id="UP000199659">
    <property type="component" value="Unassembled WGS sequence"/>
</dbReference>
<name>A0A1I6JP54_9FIRM</name>
<gene>
    <name evidence="2" type="ORF">SAMN05661086_01827</name>
</gene>
<dbReference type="AlphaFoldDB" id="A0A1I6JP54"/>
<evidence type="ECO:0000313" key="2">
    <source>
        <dbReference type="EMBL" id="SFR80745.1"/>
    </source>
</evidence>
<accession>A0A1I6JP54</accession>
<proteinExistence type="predicted"/>
<feature type="transmembrane region" description="Helical" evidence="1">
    <location>
        <begin position="72"/>
        <end position="92"/>
    </location>
</feature>
<protein>
    <submittedName>
        <fullName evidence="2">Uncharacterized protein</fullName>
    </submittedName>
</protein>
<keyword evidence="1" id="KW-0472">Membrane</keyword>
<evidence type="ECO:0000313" key="3">
    <source>
        <dbReference type="Proteomes" id="UP000199659"/>
    </source>
</evidence>
<keyword evidence="1" id="KW-1133">Transmembrane helix</keyword>
<dbReference type="EMBL" id="FOYZ01000006">
    <property type="protein sequence ID" value="SFR80745.1"/>
    <property type="molecule type" value="Genomic_DNA"/>
</dbReference>
<evidence type="ECO:0000256" key="1">
    <source>
        <dbReference type="SAM" id="Phobius"/>
    </source>
</evidence>
<reference evidence="2 3" key="1">
    <citation type="submission" date="2016-10" db="EMBL/GenBank/DDBJ databases">
        <authorList>
            <person name="de Groot N.N."/>
        </authorList>
    </citation>
    <scope>NUCLEOTIDE SEQUENCE [LARGE SCALE GENOMIC DNA]</scope>
    <source>
        <strain evidence="2 3">743A</strain>
    </source>
</reference>
<keyword evidence="1" id="KW-0812">Transmembrane</keyword>
<organism evidence="2 3">
    <name type="scientific">Anaeromicropila populeti</name>
    <dbReference type="NCBI Taxonomy" id="37658"/>
    <lineage>
        <taxon>Bacteria</taxon>
        <taxon>Bacillati</taxon>
        <taxon>Bacillota</taxon>
        <taxon>Clostridia</taxon>
        <taxon>Lachnospirales</taxon>
        <taxon>Lachnospiraceae</taxon>
        <taxon>Anaeromicropila</taxon>
    </lineage>
</organism>
<feature type="transmembrane region" description="Helical" evidence="1">
    <location>
        <begin position="47"/>
        <end position="66"/>
    </location>
</feature>
<sequence>MVKRKNISIVNVLFPNRKISNNSNNNLIVWEKAISDYYHSVIEEIQIKIWGIYIIDIMCTLLYCFLFKSHVLLIVISSCPILIAMFCFYYHMKKCEESLNKLKNKYKIHMYIDNYIHVSILLL</sequence>
<keyword evidence="3" id="KW-1185">Reference proteome</keyword>